<protein>
    <submittedName>
        <fullName evidence="1">Histidinol-phosphate/aromatic aminotransferase and cobyric acid decarboxylase</fullName>
    </submittedName>
</protein>
<keyword evidence="1" id="KW-0032">Aminotransferase</keyword>
<sequence length="242" mass="25417">MGGVNSDRCVLRGIGTAVLVGQISNNSIIRRDYSYLAVKIIKFAQDIAVLVLPGQGNTGSRVKTGVDAGVGTGQANLSEGKGLDSGFRPYGEGGAYGSPGSRVNTRDNEGVTSRECCTFGKCNDSRIVVGCRSLRSRPPDVGGYGLFGYILTVLVEYFITNRTGLIPGLHDDIGGKLDFGNLLGFYRYGTAVFAFREVSAGYSDGVGSRHQVGGGTESSHSLGIIPGYVQNYGRSTSLHGKG</sequence>
<evidence type="ECO:0000313" key="1">
    <source>
        <dbReference type="EMBL" id="GAF26019.1"/>
    </source>
</evidence>
<organism evidence="1">
    <name type="scientific">Moorella thermoacetica Y72</name>
    <dbReference type="NCBI Taxonomy" id="1325331"/>
    <lineage>
        <taxon>Bacteria</taxon>
        <taxon>Bacillati</taxon>
        <taxon>Bacillota</taxon>
        <taxon>Clostridia</taxon>
        <taxon>Neomoorellales</taxon>
        <taxon>Neomoorellaceae</taxon>
        <taxon>Neomoorella</taxon>
    </lineage>
</organism>
<accession>A0A0S6UE43</accession>
<reference evidence="1" key="1">
    <citation type="journal article" date="2014" name="Gene">
        <title>Genome-guided analysis of transformation efficiency and carbon dioxide assimilation by Moorella thermoacetica Y72.</title>
        <authorList>
            <person name="Tsukahara K."/>
            <person name="Kita A."/>
            <person name="Nakashimada Y."/>
            <person name="Hoshino T."/>
            <person name="Murakami K."/>
        </authorList>
    </citation>
    <scope>NUCLEOTIDE SEQUENCE [LARGE SCALE GENOMIC DNA]</scope>
    <source>
        <strain evidence="1">Y72</strain>
    </source>
</reference>
<dbReference type="Proteomes" id="UP000063718">
    <property type="component" value="Unassembled WGS sequence"/>
</dbReference>
<dbReference type="GO" id="GO:0008483">
    <property type="term" value="F:transaminase activity"/>
    <property type="evidence" value="ECO:0007669"/>
    <property type="project" value="UniProtKB-KW"/>
</dbReference>
<dbReference type="AlphaFoldDB" id="A0A0S6UE43"/>
<gene>
    <name evidence="1" type="ORF">MTY_1356</name>
</gene>
<name>A0A0S6UE43_NEOTH</name>
<proteinExistence type="predicted"/>
<dbReference type="EMBL" id="DF238840">
    <property type="protein sequence ID" value="GAF26019.1"/>
    <property type="molecule type" value="Genomic_DNA"/>
</dbReference>
<keyword evidence="1" id="KW-0808">Transferase</keyword>